<organism evidence="1 2">
    <name type="scientific">Vararia minispora EC-137</name>
    <dbReference type="NCBI Taxonomy" id="1314806"/>
    <lineage>
        <taxon>Eukaryota</taxon>
        <taxon>Fungi</taxon>
        <taxon>Dikarya</taxon>
        <taxon>Basidiomycota</taxon>
        <taxon>Agaricomycotina</taxon>
        <taxon>Agaricomycetes</taxon>
        <taxon>Russulales</taxon>
        <taxon>Lachnocladiaceae</taxon>
        <taxon>Vararia</taxon>
    </lineage>
</organism>
<name>A0ACB8Q6G3_9AGAM</name>
<reference evidence="1" key="1">
    <citation type="submission" date="2021-02" db="EMBL/GenBank/DDBJ databases">
        <authorList>
            <consortium name="DOE Joint Genome Institute"/>
            <person name="Ahrendt S."/>
            <person name="Looney B.P."/>
            <person name="Miyauchi S."/>
            <person name="Morin E."/>
            <person name="Drula E."/>
            <person name="Courty P.E."/>
            <person name="Chicoki N."/>
            <person name="Fauchery L."/>
            <person name="Kohler A."/>
            <person name="Kuo A."/>
            <person name="Labutti K."/>
            <person name="Pangilinan J."/>
            <person name="Lipzen A."/>
            <person name="Riley R."/>
            <person name="Andreopoulos W."/>
            <person name="He G."/>
            <person name="Johnson J."/>
            <person name="Barry K.W."/>
            <person name="Grigoriev I.V."/>
            <person name="Nagy L."/>
            <person name="Hibbett D."/>
            <person name="Henrissat B."/>
            <person name="Matheny P.B."/>
            <person name="Labbe J."/>
            <person name="Martin F."/>
        </authorList>
    </citation>
    <scope>NUCLEOTIDE SEQUENCE</scope>
    <source>
        <strain evidence="1">EC-137</strain>
    </source>
</reference>
<evidence type="ECO:0000313" key="2">
    <source>
        <dbReference type="Proteomes" id="UP000814128"/>
    </source>
</evidence>
<sequence length="412" mass="45800">MPVTFKPAAHSANPVLTAHQYASSQLLAESCPEELGTCGEILQSFLGSGDNAQSDAYLLPANKGLITTVLEAYNRHRALSLRPDDIWLAIVGQFHLYVNAHAEDLRDHFVAHEGKKHLVVSLLTDGKLDFAAVALKFTKAMDEHITDPSVRDWLLPRFSTTTPTDTVVASVLMMATMKAYFSFEACIDCGIPRVTLEGERRDWEEILRRAAKLAEYGDEPARWLALLRPVLSRFVRAFDAPDAQENIEFWTKVADFKGGSGPEYVSGWITAFCPFSDKGVWLDKNAGPLETTESPNGRRRPAHALVIDDVVYATIDLDSIARGYAEVDVTLRDDGIVTLTKMVAGLVATRVSDSRDARLSPGGTRDVVAPVPGWWIYVKKGEDHERHVQNAREAGGRRKSRLKWKRFVPWLS</sequence>
<proteinExistence type="predicted"/>
<gene>
    <name evidence="1" type="ORF">K488DRAFT_74710</name>
</gene>
<dbReference type="Proteomes" id="UP000814128">
    <property type="component" value="Unassembled WGS sequence"/>
</dbReference>
<reference evidence="1" key="2">
    <citation type="journal article" date="2022" name="New Phytol.">
        <title>Evolutionary transition to the ectomycorrhizal habit in the genomes of a hyperdiverse lineage of mushroom-forming fungi.</title>
        <authorList>
            <person name="Looney B."/>
            <person name="Miyauchi S."/>
            <person name="Morin E."/>
            <person name="Drula E."/>
            <person name="Courty P.E."/>
            <person name="Kohler A."/>
            <person name="Kuo A."/>
            <person name="LaButti K."/>
            <person name="Pangilinan J."/>
            <person name="Lipzen A."/>
            <person name="Riley R."/>
            <person name="Andreopoulos W."/>
            <person name="He G."/>
            <person name="Johnson J."/>
            <person name="Nolan M."/>
            <person name="Tritt A."/>
            <person name="Barry K.W."/>
            <person name="Grigoriev I.V."/>
            <person name="Nagy L.G."/>
            <person name="Hibbett D."/>
            <person name="Henrissat B."/>
            <person name="Matheny P.B."/>
            <person name="Labbe J."/>
            <person name="Martin F.M."/>
        </authorList>
    </citation>
    <scope>NUCLEOTIDE SEQUENCE</scope>
    <source>
        <strain evidence="1">EC-137</strain>
    </source>
</reference>
<comment type="caution">
    <text evidence="1">The sequence shown here is derived from an EMBL/GenBank/DDBJ whole genome shotgun (WGS) entry which is preliminary data.</text>
</comment>
<evidence type="ECO:0000313" key="1">
    <source>
        <dbReference type="EMBL" id="KAI0027232.1"/>
    </source>
</evidence>
<keyword evidence="2" id="KW-1185">Reference proteome</keyword>
<dbReference type="EMBL" id="MU273956">
    <property type="protein sequence ID" value="KAI0027232.1"/>
    <property type="molecule type" value="Genomic_DNA"/>
</dbReference>
<protein>
    <submittedName>
        <fullName evidence="1">Uncharacterized protein</fullName>
    </submittedName>
</protein>
<accession>A0ACB8Q6G3</accession>